<evidence type="ECO:0000313" key="1">
    <source>
        <dbReference type="EMBL" id="MDB8750484.1"/>
    </source>
</evidence>
<dbReference type="SUPFAM" id="SSF52980">
    <property type="entry name" value="Restriction endonuclease-like"/>
    <property type="match status" value="1"/>
</dbReference>
<comment type="caution">
    <text evidence="1">The sequence shown here is derived from an EMBL/GenBank/DDBJ whole genome shotgun (WGS) entry which is preliminary data.</text>
</comment>
<dbReference type="GO" id="GO:0003676">
    <property type="term" value="F:nucleic acid binding"/>
    <property type="evidence" value="ECO:0007669"/>
    <property type="project" value="InterPro"/>
</dbReference>
<accession>A0AAW6EF87</accession>
<proteinExistence type="predicted"/>
<dbReference type="InterPro" id="IPR011856">
    <property type="entry name" value="tRNA_endonuc-like_dom_sf"/>
</dbReference>
<gene>
    <name evidence="1" type="ORF">PNW00_08505</name>
</gene>
<dbReference type="EMBL" id="JAQMLU010000013">
    <property type="protein sequence ID" value="MDB8750484.1"/>
    <property type="molecule type" value="Genomic_DNA"/>
</dbReference>
<protein>
    <submittedName>
        <fullName evidence="1">Uncharacterized protein</fullName>
    </submittedName>
</protein>
<organism evidence="1 2">
    <name type="scientific">Ruminococcus bicirculans</name>
    <name type="common">ex Wegman et al. 2014</name>
    <dbReference type="NCBI Taxonomy" id="1160721"/>
    <lineage>
        <taxon>Bacteria</taxon>
        <taxon>Bacillati</taxon>
        <taxon>Bacillota</taxon>
        <taxon>Clostridia</taxon>
        <taxon>Eubacteriales</taxon>
        <taxon>Oscillospiraceae</taxon>
        <taxon>Ruminococcus</taxon>
    </lineage>
</organism>
<sequence>MLKKYVPLINDASLNIADEVDKALVEENCPAVTNADKSTTCENNVVANEPSSTDSKSAIVSFFEKNNIIITEKCVPSTDPIMYLVNAIAECLPLGEDFLHLLRKAICNKDGHFEYNLSKLDLEKRGAIIKIANIMKNCGVFSQMLINTWSISGNVSSAARVKNFLSGVWLELYSQQVAINVVKKYAKNHNLSYEVYSNLKVEDKQGVKHEIDLMFSLGSDMVFGAEIKSGLNFCDYDRYRLTAEWMHLIPDRFLLFNSTLTDENATKCISYFYQYFICGISTFENTLNQMLDKAMNG</sequence>
<evidence type="ECO:0000313" key="2">
    <source>
        <dbReference type="Proteomes" id="UP001213042"/>
    </source>
</evidence>
<dbReference type="AlphaFoldDB" id="A0AAW6EF87"/>
<name>A0AAW6EF87_9FIRM</name>
<dbReference type="RefSeq" id="WP_195221281.1">
    <property type="nucleotide sequence ID" value="NZ_JADMWL010000013.1"/>
</dbReference>
<reference evidence="1" key="1">
    <citation type="submission" date="2023-01" db="EMBL/GenBank/DDBJ databases">
        <title>Human gut microbiome strain richness.</title>
        <authorList>
            <person name="Chen-Liaw A."/>
        </authorList>
    </citation>
    <scope>NUCLEOTIDE SEQUENCE</scope>
    <source>
        <strain evidence="1">D43st1_D9_D43t1_170807</strain>
    </source>
</reference>
<dbReference type="Gene3D" id="3.40.1350.10">
    <property type="match status" value="1"/>
</dbReference>
<dbReference type="InterPro" id="IPR011335">
    <property type="entry name" value="Restrct_endonuc-II-like"/>
</dbReference>
<dbReference type="Proteomes" id="UP001213042">
    <property type="component" value="Unassembled WGS sequence"/>
</dbReference>